<proteinExistence type="predicted"/>
<gene>
    <name evidence="1" type="ORF">GRFL_3522</name>
</gene>
<evidence type="ECO:0000313" key="1">
    <source>
        <dbReference type="EMBL" id="APU70246.1"/>
    </source>
</evidence>
<dbReference type="AlphaFoldDB" id="A0A1L7I9H0"/>
<dbReference type="KEGG" id="gfl:GRFL_3522"/>
<evidence type="ECO:0000313" key="2">
    <source>
        <dbReference type="Proteomes" id="UP000186230"/>
    </source>
</evidence>
<dbReference type="EMBL" id="CP016359">
    <property type="protein sequence ID" value="APU70246.1"/>
    <property type="molecule type" value="Genomic_DNA"/>
</dbReference>
<dbReference type="STRING" id="1229726.GRFL_3522"/>
<protein>
    <submittedName>
        <fullName evidence="1">Uncharacterized protein</fullName>
    </submittedName>
</protein>
<organism evidence="1 2">
    <name type="scientific">Christiangramia flava JLT2011</name>
    <dbReference type="NCBI Taxonomy" id="1229726"/>
    <lineage>
        <taxon>Bacteria</taxon>
        <taxon>Pseudomonadati</taxon>
        <taxon>Bacteroidota</taxon>
        <taxon>Flavobacteriia</taxon>
        <taxon>Flavobacteriales</taxon>
        <taxon>Flavobacteriaceae</taxon>
        <taxon>Christiangramia</taxon>
    </lineage>
</organism>
<accession>A0A1L7I9H0</accession>
<name>A0A1L7I9H0_9FLAO</name>
<reference evidence="1 2" key="1">
    <citation type="submission" date="2016-07" db="EMBL/GenBank/DDBJ databases">
        <title>Multi-omics approach to identify versatile polysaccharide utilization systems of a marine flavobacterium Gramella flava.</title>
        <authorList>
            <person name="Tang K."/>
        </authorList>
    </citation>
    <scope>NUCLEOTIDE SEQUENCE [LARGE SCALE GENOMIC DNA]</scope>
    <source>
        <strain evidence="1 2">JLT2011</strain>
    </source>
</reference>
<sequence>MRPKYTRRMMRTVFNTPVNDAANIFKLFTKIKRSLQNRA</sequence>
<dbReference type="Proteomes" id="UP000186230">
    <property type="component" value="Chromosome"/>
</dbReference>
<keyword evidence="2" id="KW-1185">Reference proteome</keyword>